<dbReference type="SUPFAM" id="SSF53756">
    <property type="entry name" value="UDP-Glycosyltransferase/glycogen phosphorylase"/>
    <property type="match status" value="1"/>
</dbReference>
<name>A0AA96GJE6_9BACT</name>
<dbReference type="PANTHER" id="PTHR48050:SF13">
    <property type="entry name" value="STEROL 3-BETA-GLUCOSYLTRANSFERASE UGT80A2"/>
    <property type="match status" value="1"/>
</dbReference>
<dbReference type="EC" id="2.4.-.-" evidence="3"/>
<dbReference type="GO" id="GO:0016758">
    <property type="term" value="F:hexosyltransferase activity"/>
    <property type="evidence" value="ECO:0007669"/>
    <property type="project" value="InterPro"/>
</dbReference>
<dbReference type="PANTHER" id="PTHR48050">
    <property type="entry name" value="STEROL 3-BETA-GLUCOSYLTRANSFERASE"/>
    <property type="match status" value="1"/>
</dbReference>
<evidence type="ECO:0000259" key="2">
    <source>
        <dbReference type="Pfam" id="PF06722"/>
    </source>
</evidence>
<accession>A0AA96GJE6</accession>
<gene>
    <name evidence="3" type="ORF">PQG83_01450</name>
</gene>
<sequence length="417" mass="46423">MTILILAVGSYGDVLPLVGMARELLQRGHRVTIFTSAHFQELVHKAGVAFIALGTADDYDAIADNPALWHPHKGWRILMKQIVSRALGETYTLLKSKIIPGNTLLISSTLGFAARLLQETHHIPHATVHFSPGVFHSAYQAPKIPGLTLPDWLPVAIKDGIWKFLDHTFIDPMVKPQLNDFRRQLGLPPVSRIFHNWLHSPDLVLGLFPEWFAAPQPDWPPETHVTGFPLYDEAPDSVLPATVQNFLDAHPEPLIYTPGSANKHGRSFFKEAAEASQELGRPAIFLTRYPEQLPPFLPKGITHFSYVPLSQLLPHAAALIHHGGIGTCSQALRAGIPQVIQPLAFDQFDNAARIEKLGVGRIIRKRRFKASNIATGLQTLLSSSDVKRQCLSLTHYFPGEDHLEKSCHLLETTFRMM</sequence>
<dbReference type="GO" id="GO:0005975">
    <property type="term" value="P:carbohydrate metabolic process"/>
    <property type="evidence" value="ECO:0007669"/>
    <property type="project" value="InterPro"/>
</dbReference>
<evidence type="ECO:0000259" key="1">
    <source>
        <dbReference type="Pfam" id="PF03033"/>
    </source>
</evidence>
<organism evidence="3 4">
    <name type="scientific">Candidatus Nitrospira neomarina</name>
    <dbReference type="NCBI Taxonomy" id="3020899"/>
    <lineage>
        <taxon>Bacteria</taxon>
        <taxon>Pseudomonadati</taxon>
        <taxon>Nitrospirota</taxon>
        <taxon>Nitrospiria</taxon>
        <taxon>Nitrospirales</taxon>
        <taxon>Nitrospiraceae</taxon>
        <taxon>Nitrospira</taxon>
    </lineage>
</organism>
<keyword evidence="3" id="KW-0808">Transferase</keyword>
<dbReference type="InterPro" id="IPR050426">
    <property type="entry name" value="Glycosyltransferase_28"/>
</dbReference>
<protein>
    <submittedName>
        <fullName evidence="3">Glycosyltransferase</fullName>
        <ecNumber evidence="3">2.4.-.-</ecNumber>
    </submittedName>
</protein>
<dbReference type="AlphaFoldDB" id="A0AA96GJE6"/>
<dbReference type="Gene3D" id="3.40.50.2000">
    <property type="entry name" value="Glycogen Phosphorylase B"/>
    <property type="match status" value="2"/>
</dbReference>
<dbReference type="GO" id="GO:0008194">
    <property type="term" value="F:UDP-glycosyltransferase activity"/>
    <property type="evidence" value="ECO:0007669"/>
    <property type="project" value="InterPro"/>
</dbReference>
<evidence type="ECO:0000313" key="3">
    <source>
        <dbReference type="EMBL" id="WNM62437.1"/>
    </source>
</evidence>
<evidence type="ECO:0000313" key="4">
    <source>
        <dbReference type="Proteomes" id="UP001302494"/>
    </source>
</evidence>
<dbReference type="InterPro" id="IPR002213">
    <property type="entry name" value="UDP_glucos_trans"/>
</dbReference>
<dbReference type="Proteomes" id="UP001302494">
    <property type="component" value="Chromosome"/>
</dbReference>
<dbReference type="EMBL" id="CP116968">
    <property type="protein sequence ID" value="WNM62437.1"/>
    <property type="molecule type" value="Genomic_DNA"/>
</dbReference>
<reference evidence="3 4" key="1">
    <citation type="submission" date="2023-01" db="EMBL/GenBank/DDBJ databases">
        <title>Cultivation and genomic characterization of new, ubiquitous marine nitrite-oxidizing bacteria from the Nitrospirales.</title>
        <authorList>
            <person name="Mueller A.J."/>
            <person name="Daebeler A."/>
            <person name="Herbold C.W."/>
            <person name="Kirkegaard R.H."/>
            <person name="Daims H."/>
        </authorList>
    </citation>
    <scope>NUCLEOTIDE SEQUENCE [LARGE SCALE GENOMIC DNA]</scope>
    <source>
        <strain evidence="3 4">DK</strain>
    </source>
</reference>
<keyword evidence="3" id="KW-0328">Glycosyltransferase</keyword>
<dbReference type="InterPro" id="IPR004276">
    <property type="entry name" value="GlycoTrans_28_N"/>
</dbReference>
<proteinExistence type="predicted"/>
<dbReference type="KEGG" id="nneo:PQG83_01450"/>
<dbReference type="RefSeq" id="WP_312745933.1">
    <property type="nucleotide sequence ID" value="NZ_CP116968.1"/>
</dbReference>
<feature type="domain" description="Erythromycin biosynthesis protein CIII-like C-terminal" evidence="2">
    <location>
        <begin position="297"/>
        <end position="384"/>
    </location>
</feature>
<dbReference type="InterPro" id="IPR010610">
    <property type="entry name" value="EryCIII-like_C"/>
</dbReference>
<dbReference type="Pfam" id="PF06722">
    <property type="entry name" value="EryCIII-like_C"/>
    <property type="match status" value="1"/>
</dbReference>
<keyword evidence="4" id="KW-1185">Reference proteome</keyword>
<feature type="domain" description="Glycosyltransferase family 28 N-terminal" evidence="1">
    <location>
        <begin position="3"/>
        <end position="56"/>
    </location>
</feature>
<dbReference type="Pfam" id="PF03033">
    <property type="entry name" value="Glyco_transf_28"/>
    <property type="match status" value="1"/>
</dbReference>
<dbReference type="CDD" id="cd03784">
    <property type="entry name" value="GT1_Gtf-like"/>
    <property type="match status" value="1"/>
</dbReference>
<dbReference type="GO" id="GO:0033072">
    <property type="term" value="P:vancomycin biosynthetic process"/>
    <property type="evidence" value="ECO:0007669"/>
    <property type="project" value="UniProtKB-ARBA"/>
</dbReference>